<dbReference type="Proteomes" id="UP000828390">
    <property type="component" value="Unassembled WGS sequence"/>
</dbReference>
<reference evidence="2" key="2">
    <citation type="submission" date="2020-11" db="EMBL/GenBank/DDBJ databases">
        <authorList>
            <person name="McCartney M.A."/>
            <person name="Auch B."/>
            <person name="Kono T."/>
            <person name="Mallez S."/>
            <person name="Becker A."/>
            <person name="Gohl D.M."/>
            <person name="Silverstein K.A.T."/>
            <person name="Koren S."/>
            <person name="Bechman K.B."/>
            <person name="Herman A."/>
            <person name="Abrahante J.E."/>
            <person name="Garbe J."/>
        </authorList>
    </citation>
    <scope>NUCLEOTIDE SEQUENCE</scope>
    <source>
        <strain evidence="2">Duluth1</strain>
        <tissue evidence="2">Whole animal</tissue>
    </source>
</reference>
<organism evidence="2 3">
    <name type="scientific">Dreissena polymorpha</name>
    <name type="common">Zebra mussel</name>
    <name type="synonym">Mytilus polymorpha</name>
    <dbReference type="NCBI Taxonomy" id="45954"/>
    <lineage>
        <taxon>Eukaryota</taxon>
        <taxon>Metazoa</taxon>
        <taxon>Spiralia</taxon>
        <taxon>Lophotrochozoa</taxon>
        <taxon>Mollusca</taxon>
        <taxon>Bivalvia</taxon>
        <taxon>Autobranchia</taxon>
        <taxon>Heteroconchia</taxon>
        <taxon>Euheterodonta</taxon>
        <taxon>Imparidentia</taxon>
        <taxon>Neoheterodontei</taxon>
        <taxon>Myida</taxon>
        <taxon>Dreissenoidea</taxon>
        <taxon>Dreissenidae</taxon>
        <taxon>Dreissena</taxon>
    </lineage>
</organism>
<gene>
    <name evidence="2" type="ORF">DPMN_090298</name>
</gene>
<name>A0A9D4KZG3_DREPO</name>
<dbReference type="AlphaFoldDB" id="A0A9D4KZG3"/>
<sequence length="50" mass="5983">MNSQELQKAKVNSMKLKTMKESSMKTSGMMRGPWRPMMLFTLRKMQRFLK</sequence>
<comment type="caution">
    <text evidence="2">The sequence shown here is derived from an EMBL/GenBank/DDBJ whole genome shotgun (WGS) entry which is preliminary data.</text>
</comment>
<dbReference type="EMBL" id="JAIWYP010000003">
    <property type="protein sequence ID" value="KAH3847962.1"/>
    <property type="molecule type" value="Genomic_DNA"/>
</dbReference>
<evidence type="ECO:0000256" key="1">
    <source>
        <dbReference type="SAM" id="MobiDB-lite"/>
    </source>
</evidence>
<keyword evidence="3" id="KW-1185">Reference proteome</keyword>
<evidence type="ECO:0000313" key="3">
    <source>
        <dbReference type="Proteomes" id="UP000828390"/>
    </source>
</evidence>
<accession>A0A9D4KZG3</accession>
<proteinExistence type="predicted"/>
<evidence type="ECO:0000313" key="2">
    <source>
        <dbReference type="EMBL" id="KAH3847962.1"/>
    </source>
</evidence>
<feature type="region of interest" description="Disordered" evidence="1">
    <location>
        <begin position="1"/>
        <end position="30"/>
    </location>
</feature>
<protein>
    <submittedName>
        <fullName evidence="2">Uncharacterized protein</fullName>
    </submittedName>
</protein>
<reference evidence="2" key="1">
    <citation type="journal article" date="2019" name="bioRxiv">
        <title>The Genome of the Zebra Mussel, Dreissena polymorpha: A Resource for Invasive Species Research.</title>
        <authorList>
            <person name="McCartney M.A."/>
            <person name="Auch B."/>
            <person name="Kono T."/>
            <person name="Mallez S."/>
            <person name="Zhang Y."/>
            <person name="Obille A."/>
            <person name="Becker A."/>
            <person name="Abrahante J.E."/>
            <person name="Garbe J."/>
            <person name="Badalamenti J.P."/>
            <person name="Herman A."/>
            <person name="Mangelson H."/>
            <person name="Liachko I."/>
            <person name="Sullivan S."/>
            <person name="Sone E.D."/>
            <person name="Koren S."/>
            <person name="Silverstein K.A.T."/>
            <person name="Beckman K.B."/>
            <person name="Gohl D.M."/>
        </authorList>
    </citation>
    <scope>NUCLEOTIDE SEQUENCE</scope>
    <source>
        <strain evidence="2">Duluth1</strain>
        <tissue evidence="2">Whole animal</tissue>
    </source>
</reference>